<dbReference type="Proteomes" id="UP001175353">
    <property type="component" value="Unassembled WGS sequence"/>
</dbReference>
<dbReference type="AlphaFoldDB" id="A0AAN6KSD8"/>
<keyword evidence="2" id="KW-1185">Reference proteome</keyword>
<proteinExistence type="predicted"/>
<comment type="caution">
    <text evidence="1">The sequence shown here is derived from an EMBL/GenBank/DDBJ whole genome shotgun (WGS) entry which is preliminary data.</text>
</comment>
<dbReference type="EMBL" id="JAUJLE010000042">
    <property type="protein sequence ID" value="KAK0998676.1"/>
    <property type="molecule type" value="Genomic_DNA"/>
</dbReference>
<dbReference type="SUPFAM" id="SSF56112">
    <property type="entry name" value="Protein kinase-like (PK-like)"/>
    <property type="match status" value="1"/>
</dbReference>
<evidence type="ECO:0000313" key="2">
    <source>
        <dbReference type="Proteomes" id="UP001175353"/>
    </source>
</evidence>
<accession>A0AAN6KSD8</accession>
<gene>
    <name evidence="1" type="ORF">LTR91_006326</name>
</gene>
<dbReference type="Gene3D" id="1.10.510.10">
    <property type="entry name" value="Transferase(Phosphotransferase) domain 1"/>
    <property type="match status" value="1"/>
</dbReference>
<name>A0AAN6KSD8_9PEZI</name>
<evidence type="ECO:0008006" key="3">
    <source>
        <dbReference type="Google" id="ProtNLM"/>
    </source>
</evidence>
<sequence>MQDSLMTPLVNDESTNGLVFDAYIRRPTVNSRAADSDRAEGMSDQDQQFGAVAATDNKTEIPQSPYDVGNTLSVILHKDSPITADVKILELHGPSTYSTVLSVSVPGRLLGSTEPSVRAILKICDRRYAEGLREEYKVGPWSLEKERSYADSLASGRAAEFMWILDTDDDVETPAEPWDEAQNEVLIQSWCNDLCNDETRAYECLESLQGQQIPRFLSKVTVSRNPFAQVEGCGVDDNAFDTRGVLIEYIPGPSLEDLAEHVPPEHWQYCVDEAVQIVRTYAILPFLNKDVKIRNILVSPAATGWHHARIVMIDFGLCQFRNPDESDAEWGFAKWFQDEEGAIGVVMRSRLKGRGPEITYTPSRRWHEYSDNEATAKMIEGAVSKIISPEPARAILNWKLGLFVQVKVRSLVALLAP</sequence>
<protein>
    <recommendedName>
        <fullName evidence="3">Protein kinase domain-containing protein</fullName>
    </recommendedName>
</protein>
<evidence type="ECO:0000313" key="1">
    <source>
        <dbReference type="EMBL" id="KAK0998676.1"/>
    </source>
</evidence>
<organism evidence="1 2">
    <name type="scientific">Friedmanniomyces endolithicus</name>
    <dbReference type="NCBI Taxonomy" id="329885"/>
    <lineage>
        <taxon>Eukaryota</taxon>
        <taxon>Fungi</taxon>
        <taxon>Dikarya</taxon>
        <taxon>Ascomycota</taxon>
        <taxon>Pezizomycotina</taxon>
        <taxon>Dothideomycetes</taxon>
        <taxon>Dothideomycetidae</taxon>
        <taxon>Mycosphaerellales</taxon>
        <taxon>Teratosphaeriaceae</taxon>
        <taxon>Friedmanniomyces</taxon>
    </lineage>
</organism>
<dbReference type="InterPro" id="IPR011009">
    <property type="entry name" value="Kinase-like_dom_sf"/>
</dbReference>
<reference evidence="1" key="1">
    <citation type="submission" date="2023-06" db="EMBL/GenBank/DDBJ databases">
        <title>Black Yeasts Isolated from many extreme environments.</title>
        <authorList>
            <person name="Coleine C."/>
            <person name="Stajich J.E."/>
            <person name="Selbmann L."/>
        </authorList>
    </citation>
    <scope>NUCLEOTIDE SEQUENCE</scope>
    <source>
        <strain evidence="1">CCFEE 5200</strain>
    </source>
</reference>